<sequence length="123" mass="13520">MQVSTPYPPKVTEKHDATATTPSLCFASSVFCIDDLLFLSSESKPMAPFKKGGGGKEARQQQRCPPSLSISLMCQSLSCYTLFRFLSLRPLSSPRRRRRLSVRPALSSPSSPLFFLCFPGGIS</sequence>
<organism evidence="1 2">
    <name type="scientific">Stylosanthes scabra</name>
    <dbReference type="NCBI Taxonomy" id="79078"/>
    <lineage>
        <taxon>Eukaryota</taxon>
        <taxon>Viridiplantae</taxon>
        <taxon>Streptophyta</taxon>
        <taxon>Embryophyta</taxon>
        <taxon>Tracheophyta</taxon>
        <taxon>Spermatophyta</taxon>
        <taxon>Magnoliopsida</taxon>
        <taxon>eudicotyledons</taxon>
        <taxon>Gunneridae</taxon>
        <taxon>Pentapetalae</taxon>
        <taxon>rosids</taxon>
        <taxon>fabids</taxon>
        <taxon>Fabales</taxon>
        <taxon>Fabaceae</taxon>
        <taxon>Papilionoideae</taxon>
        <taxon>50 kb inversion clade</taxon>
        <taxon>dalbergioids sensu lato</taxon>
        <taxon>Dalbergieae</taxon>
        <taxon>Pterocarpus clade</taxon>
        <taxon>Stylosanthes</taxon>
    </lineage>
</organism>
<dbReference type="Proteomes" id="UP001341840">
    <property type="component" value="Unassembled WGS sequence"/>
</dbReference>
<reference evidence="1 2" key="1">
    <citation type="journal article" date="2023" name="Plants (Basel)">
        <title>Bridging the Gap: Combining Genomics and Transcriptomics Approaches to Understand Stylosanthes scabra, an Orphan Legume from the Brazilian Caatinga.</title>
        <authorList>
            <person name="Ferreira-Neto J.R.C."/>
            <person name="da Silva M.D."/>
            <person name="Binneck E."/>
            <person name="de Melo N.F."/>
            <person name="da Silva R.H."/>
            <person name="de Melo A.L.T.M."/>
            <person name="Pandolfi V."/>
            <person name="Bustamante F.O."/>
            <person name="Brasileiro-Vidal A.C."/>
            <person name="Benko-Iseppon A.M."/>
        </authorList>
    </citation>
    <scope>NUCLEOTIDE SEQUENCE [LARGE SCALE GENOMIC DNA]</scope>
    <source>
        <tissue evidence="1">Leaves</tissue>
    </source>
</reference>
<gene>
    <name evidence="1" type="ORF">PIB30_036111</name>
</gene>
<name>A0ABU6VC92_9FABA</name>
<accession>A0ABU6VC92</accession>
<proteinExistence type="predicted"/>
<evidence type="ECO:0000313" key="1">
    <source>
        <dbReference type="EMBL" id="MED6170946.1"/>
    </source>
</evidence>
<keyword evidence="2" id="KW-1185">Reference proteome</keyword>
<protein>
    <submittedName>
        <fullName evidence="1">Uncharacterized protein</fullName>
    </submittedName>
</protein>
<evidence type="ECO:0000313" key="2">
    <source>
        <dbReference type="Proteomes" id="UP001341840"/>
    </source>
</evidence>
<dbReference type="EMBL" id="JASCZI010151210">
    <property type="protein sequence ID" value="MED6170946.1"/>
    <property type="molecule type" value="Genomic_DNA"/>
</dbReference>
<comment type="caution">
    <text evidence="1">The sequence shown here is derived from an EMBL/GenBank/DDBJ whole genome shotgun (WGS) entry which is preliminary data.</text>
</comment>